<feature type="domain" description="Thiolase C-terminal" evidence="14">
    <location>
        <begin position="263"/>
        <end position="383"/>
    </location>
</feature>
<evidence type="ECO:0000313" key="16">
    <source>
        <dbReference type="Proteomes" id="UP001164286"/>
    </source>
</evidence>
<dbReference type="NCBIfam" id="TIGR01930">
    <property type="entry name" value="AcCoA-C-Actrans"/>
    <property type="match status" value="1"/>
</dbReference>
<evidence type="ECO:0000256" key="10">
    <source>
        <dbReference type="ARBA" id="ARBA00023315"/>
    </source>
</evidence>
<dbReference type="InterPro" id="IPR020617">
    <property type="entry name" value="Thiolase_C"/>
</dbReference>
<dbReference type="PANTHER" id="PTHR18919">
    <property type="entry name" value="ACETYL-COA C-ACYLTRANSFERASE"/>
    <property type="match status" value="1"/>
</dbReference>
<comment type="caution">
    <text evidence="15">The sequence shown here is derived from an EMBL/GenBank/DDBJ whole genome shotgun (WGS) entry which is preliminary data.</text>
</comment>
<dbReference type="PROSITE" id="PS00099">
    <property type="entry name" value="THIOLASE_3"/>
    <property type="match status" value="1"/>
</dbReference>
<evidence type="ECO:0000256" key="6">
    <source>
        <dbReference type="ARBA" id="ARBA00022723"/>
    </source>
</evidence>
<feature type="non-terminal residue" evidence="15">
    <location>
        <position position="1"/>
    </location>
</feature>
<dbReference type="InterPro" id="IPR016039">
    <property type="entry name" value="Thiolase-like"/>
</dbReference>
<evidence type="ECO:0000256" key="7">
    <source>
        <dbReference type="ARBA" id="ARBA00022946"/>
    </source>
</evidence>
<dbReference type="GO" id="GO:0003985">
    <property type="term" value="F:acetyl-CoA C-acetyltransferase activity"/>
    <property type="evidence" value="ECO:0007669"/>
    <property type="project" value="UniProtKB-EC"/>
</dbReference>
<organism evidence="15 16">
    <name type="scientific">Dioszegia hungarica</name>
    <dbReference type="NCBI Taxonomy" id="4972"/>
    <lineage>
        <taxon>Eukaryota</taxon>
        <taxon>Fungi</taxon>
        <taxon>Dikarya</taxon>
        <taxon>Basidiomycota</taxon>
        <taxon>Agaricomycotina</taxon>
        <taxon>Tremellomycetes</taxon>
        <taxon>Tremellales</taxon>
        <taxon>Bulleribasidiaceae</taxon>
        <taxon>Dioszegia</taxon>
    </lineage>
</organism>
<dbReference type="GO" id="GO:0006635">
    <property type="term" value="P:fatty acid beta-oxidation"/>
    <property type="evidence" value="ECO:0007669"/>
    <property type="project" value="TreeGrafter"/>
</dbReference>
<comment type="similarity">
    <text evidence="2 12">Belongs to the thiolase-like superfamily. Thiolase family.</text>
</comment>
<evidence type="ECO:0000256" key="3">
    <source>
        <dbReference type="ARBA" id="ARBA00011881"/>
    </source>
</evidence>
<evidence type="ECO:0000256" key="8">
    <source>
        <dbReference type="ARBA" id="ARBA00022958"/>
    </source>
</evidence>
<evidence type="ECO:0000256" key="4">
    <source>
        <dbReference type="ARBA" id="ARBA00012705"/>
    </source>
</evidence>
<reference evidence="15" key="1">
    <citation type="journal article" date="2022" name="G3 (Bethesda)">
        <title>High quality genome of the basidiomycete yeast Dioszegia hungarica PDD-24b-2 isolated from cloud water.</title>
        <authorList>
            <person name="Jarrige D."/>
            <person name="Haridas S."/>
            <person name="Bleykasten-Grosshans C."/>
            <person name="Joly M."/>
            <person name="Nadalig T."/>
            <person name="Sancelme M."/>
            <person name="Vuilleumier S."/>
            <person name="Grigoriev I.V."/>
            <person name="Amato P."/>
            <person name="Bringel F."/>
        </authorList>
    </citation>
    <scope>NUCLEOTIDE SEQUENCE</scope>
    <source>
        <strain evidence="15">PDD-24b-2</strain>
    </source>
</reference>
<dbReference type="PROSITE" id="PS00098">
    <property type="entry name" value="THIOLASE_1"/>
    <property type="match status" value="1"/>
</dbReference>
<feature type="active site" description="Proton acceptor" evidence="11">
    <location>
        <position position="342"/>
    </location>
</feature>
<evidence type="ECO:0000256" key="1">
    <source>
        <dbReference type="ARBA" id="ARBA00004173"/>
    </source>
</evidence>
<comment type="subcellular location">
    <subcellularLocation>
        <location evidence="1">Mitochondrion</location>
    </subcellularLocation>
</comment>
<keyword evidence="6" id="KW-0479">Metal-binding</keyword>
<dbReference type="RefSeq" id="XP_052944324.1">
    <property type="nucleotide sequence ID" value="XM_053085713.1"/>
</dbReference>
<dbReference type="FunFam" id="3.40.47.10:FF:000007">
    <property type="entry name" value="acetyl-CoA acetyltransferase, mitochondrial"/>
    <property type="match status" value="1"/>
</dbReference>
<dbReference type="GO" id="GO:0005739">
    <property type="term" value="C:mitochondrion"/>
    <property type="evidence" value="ECO:0007669"/>
    <property type="project" value="UniProtKB-SubCell"/>
</dbReference>
<evidence type="ECO:0000313" key="15">
    <source>
        <dbReference type="EMBL" id="KAI9634547.1"/>
    </source>
</evidence>
<evidence type="ECO:0000256" key="11">
    <source>
        <dbReference type="PIRSR" id="PIRSR000429-1"/>
    </source>
</evidence>
<keyword evidence="5 12" id="KW-0808">Transferase</keyword>
<dbReference type="EMBL" id="JAKWFO010000007">
    <property type="protein sequence ID" value="KAI9634547.1"/>
    <property type="molecule type" value="Genomic_DNA"/>
</dbReference>
<evidence type="ECO:0000256" key="2">
    <source>
        <dbReference type="ARBA" id="ARBA00010982"/>
    </source>
</evidence>
<dbReference type="InterPro" id="IPR020615">
    <property type="entry name" value="Thiolase_acyl_enz_int_AS"/>
</dbReference>
<gene>
    <name evidence="15" type="ORF">MKK02DRAFT_16960</name>
</gene>
<dbReference type="GO" id="GO:0046872">
    <property type="term" value="F:metal ion binding"/>
    <property type="evidence" value="ECO:0007669"/>
    <property type="project" value="UniProtKB-KW"/>
</dbReference>
<evidence type="ECO:0000259" key="14">
    <source>
        <dbReference type="Pfam" id="PF02803"/>
    </source>
</evidence>
<dbReference type="Gene3D" id="3.40.47.10">
    <property type="match status" value="2"/>
</dbReference>
<dbReference type="AlphaFoldDB" id="A0AA38H525"/>
<evidence type="ECO:0000256" key="12">
    <source>
        <dbReference type="RuleBase" id="RU003557"/>
    </source>
</evidence>
<dbReference type="InterPro" id="IPR020613">
    <property type="entry name" value="Thiolase_CS"/>
</dbReference>
<evidence type="ECO:0000256" key="9">
    <source>
        <dbReference type="ARBA" id="ARBA00023128"/>
    </source>
</evidence>
<dbReference type="GeneID" id="77724914"/>
<proteinExistence type="inferred from homology"/>
<keyword evidence="16" id="KW-1185">Reference proteome</keyword>
<dbReference type="InterPro" id="IPR020610">
    <property type="entry name" value="Thiolase_AS"/>
</dbReference>
<dbReference type="PROSITE" id="PS00737">
    <property type="entry name" value="THIOLASE_2"/>
    <property type="match status" value="1"/>
</dbReference>
<feature type="active site" description="Acyl-thioester intermediate" evidence="11">
    <location>
        <position position="85"/>
    </location>
</feature>
<dbReference type="CDD" id="cd00751">
    <property type="entry name" value="thiolase"/>
    <property type="match status" value="1"/>
</dbReference>
<accession>A0AA38H525</accession>
<comment type="subunit">
    <text evidence="3">Homotetramer.</text>
</comment>
<keyword evidence="8" id="KW-0630">Potassium</keyword>
<name>A0AA38H525_9TREE</name>
<protein>
    <recommendedName>
        <fullName evidence="4">acetyl-CoA C-acetyltransferase</fullName>
        <ecNumber evidence="4">2.3.1.9</ecNumber>
    </recommendedName>
</protein>
<dbReference type="Pfam" id="PF02803">
    <property type="entry name" value="Thiolase_C"/>
    <property type="match status" value="1"/>
</dbReference>
<dbReference type="PANTHER" id="PTHR18919:SF156">
    <property type="entry name" value="ACETYL-COA ACETYLTRANSFERASE, MITOCHONDRIAL"/>
    <property type="match status" value="1"/>
</dbReference>
<feature type="domain" description="Thiolase N-terminal" evidence="13">
    <location>
        <begin position="1"/>
        <end position="255"/>
    </location>
</feature>
<dbReference type="SUPFAM" id="SSF53901">
    <property type="entry name" value="Thiolase-like"/>
    <property type="match status" value="2"/>
</dbReference>
<dbReference type="InterPro" id="IPR002155">
    <property type="entry name" value="Thiolase"/>
</dbReference>
<dbReference type="Proteomes" id="UP001164286">
    <property type="component" value="Unassembled WGS sequence"/>
</dbReference>
<keyword evidence="7" id="KW-0809">Transit peptide</keyword>
<keyword evidence="9" id="KW-0496">Mitochondrion</keyword>
<dbReference type="EC" id="2.3.1.9" evidence="4"/>
<dbReference type="InterPro" id="IPR020616">
    <property type="entry name" value="Thiolase_N"/>
</dbReference>
<dbReference type="PIRSF" id="PIRSF000429">
    <property type="entry name" value="Ac-CoA_Ac_transf"/>
    <property type="match status" value="1"/>
</dbReference>
<evidence type="ECO:0000259" key="13">
    <source>
        <dbReference type="Pfam" id="PF00108"/>
    </source>
</evidence>
<sequence length="384" mass="39736">VFILAASRTPIGSINGVLASVKAPELGIAAVKHAVERAGIKADRVEEVYLGNVVQAGVGQSPARQVVIGAGMPDSVDATTINKVCASGLKSVMLASQNIKLGVRGVMVAGGMESMSNAPFLLPRTNPAFGHVQAQDSLVTDGLFDVYNKFAMGNCAEHTASKLSISREDQDDHCLSSYTRAAESWGQGLFADEIAPVTIKGKKGDVVVKEDEEYKKFIKEKYRGLKSVFIKEGTVTPANASSLNDGASAVVLASGSVVEKEGLKPIAKILGFADAACAPIDFPTAPTLAVPAALKAAGVSQDDIALWEFNEAFSVVACAAEKVLKLDRSIVNVRGGAVALGHPIGSSGCRILVTLIHALKPGQKGVAAICNGGGAASAMVIERL</sequence>
<feature type="active site" description="Proton acceptor" evidence="11">
    <location>
        <position position="370"/>
    </location>
</feature>
<evidence type="ECO:0000256" key="5">
    <source>
        <dbReference type="ARBA" id="ARBA00022679"/>
    </source>
</evidence>
<keyword evidence="10 12" id="KW-0012">Acyltransferase</keyword>
<dbReference type="Pfam" id="PF00108">
    <property type="entry name" value="Thiolase_N"/>
    <property type="match status" value="1"/>
</dbReference>